<proteinExistence type="predicted"/>
<dbReference type="EMBL" id="FLUM01000001">
    <property type="protein sequence ID" value="SBV98685.1"/>
    <property type="molecule type" value="Genomic_DNA"/>
</dbReference>
<name>A0A212JHG2_9BACT</name>
<evidence type="ECO:0000313" key="2">
    <source>
        <dbReference type="EMBL" id="SBV98685.1"/>
    </source>
</evidence>
<sequence>MSKSGGKGKKYYTLKTDDSIYLEIRRRERNNASINFLLILTIIGYALPVIVFCIFVADGDPPAFGFLFSLLIFWGISTFFLRLYLWNKHGKEIFIITKNSLTHYFDYKLFKDNRKDIRYINLNILYASDSQQEGDDPDREESLIIFEIDNNEQLISKDSIPMKEIIKIHRTVNEIFR</sequence>
<feature type="transmembrane region" description="Helical" evidence="1">
    <location>
        <begin position="63"/>
        <end position="85"/>
    </location>
</feature>
<dbReference type="AlphaFoldDB" id="A0A212JHG2"/>
<reference evidence="2" key="1">
    <citation type="submission" date="2016-04" db="EMBL/GenBank/DDBJ databases">
        <authorList>
            <person name="Evans L.H."/>
            <person name="Alamgir A."/>
            <person name="Owens N."/>
            <person name="Weber N.D."/>
            <person name="Virtaneva K."/>
            <person name="Barbian K."/>
            <person name="Babar A."/>
            <person name="Rosenke K."/>
        </authorList>
    </citation>
    <scope>NUCLEOTIDE SEQUENCE</scope>
    <source>
        <strain evidence="2">86-1</strain>
    </source>
</reference>
<keyword evidence="1" id="KW-1133">Transmembrane helix</keyword>
<dbReference type="RefSeq" id="WP_296940937.1">
    <property type="nucleotide sequence ID" value="NZ_LT599032.1"/>
</dbReference>
<feature type="transmembrane region" description="Helical" evidence="1">
    <location>
        <begin position="34"/>
        <end position="57"/>
    </location>
</feature>
<accession>A0A212JHG2</accession>
<protein>
    <submittedName>
        <fullName evidence="2">Uncharacterized protein</fullName>
    </submittedName>
</protein>
<evidence type="ECO:0000256" key="1">
    <source>
        <dbReference type="SAM" id="Phobius"/>
    </source>
</evidence>
<keyword evidence="1" id="KW-0812">Transmembrane</keyword>
<gene>
    <name evidence="2" type="ORF">KL86DYS1_12238</name>
</gene>
<keyword evidence="1" id="KW-0472">Membrane</keyword>
<organism evidence="2">
    <name type="scientific">uncultured Dysgonomonas sp</name>
    <dbReference type="NCBI Taxonomy" id="206096"/>
    <lineage>
        <taxon>Bacteria</taxon>
        <taxon>Pseudomonadati</taxon>
        <taxon>Bacteroidota</taxon>
        <taxon>Bacteroidia</taxon>
        <taxon>Bacteroidales</taxon>
        <taxon>Dysgonomonadaceae</taxon>
        <taxon>Dysgonomonas</taxon>
        <taxon>environmental samples</taxon>
    </lineage>
</organism>